<evidence type="ECO:0000313" key="9">
    <source>
        <dbReference type="Proteomes" id="UP000663873"/>
    </source>
</evidence>
<organism evidence="5 8">
    <name type="scientific">Rotaria socialis</name>
    <dbReference type="NCBI Taxonomy" id="392032"/>
    <lineage>
        <taxon>Eukaryota</taxon>
        <taxon>Metazoa</taxon>
        <taxon>Spiralia</taxon>
        <taxon>Gnathifera</taxon>
        <taxon>Rotifera</taxon>
        <taxon>Eurotatoria</taxon>
        <taxon>Bdelloidea</taxon>
        <taxon>Philodinida</taxon>
        <taxon>Philodinidae</taxon>
        <taxon>Rotaria</taxon>
    </lineage>
</organism>
<dbReference type="EMBL" id="CAJOBR010006172">
    <property type="protein sequence ID" value="CAF4838387.1"/>
    <property type="molecule type" value="Genomic_DNA"/>
</dbReference>
<evidence type="ECO:0000313" key="5">
    <source>
        <dbReference type="EMBL" id="CAF4635618.1"/>
    </source>
</evidence>
<dbReference type="EMBL" id="CAJOBO010001906">
    <property type="protein sequence ID" value="CAF4418104.1"/>
    <property type="molecule type" value="Genomic_DNA"/>
</dbReference>
<dbReference type="EMBL" id="CAJOBQ010004416">
    <property type="protein sequence ID" value="CAF4635618.1"/>
    <property type="molecule type" value="Genomic_DNA"/>
</dbReference>
<proteinExistence type="predicted"/>
<dbReference type="EMBL" id="CAJOBP010006239">
    <property type="protein sequence ID" value="CAF4488254.1"/>
    <property type="molecule type" value="Genomic_DNA"/>
</dbReference>
<dbReference type="Proteomes" id="UP000663838">
    <property type="component" value="Unassembled WGS sequence"/>
</dbReference>
<dbReference type="Proteomes" id="UP000663873">
    <property type="component" value="Unassembled WGS sequence"/>
</dbReference>
<evidence type="ECO:0000313" key="7">
    <source>
        <dbReference type="EMBL" id="CAF4882604.1"/>
    </source>
</evidence>
<sequence length="69" mass="7610">MDSSVMKIVFSTIQKRQGAFYVAQPSFSVESQGLCDDACQEKAGALLEAEIPVRVTQERVVLNNVIVTY</sequence>
<dbReference type="EMBL" id="CAJOBS010004504">
    <property type="protein sequence ID" value="CAF4882604.1"/>
    <property type="molecule type" value="Genomic_DNA"/>
</dbReference>
<dbReference type="Proteomes" id="UP000663862">
    <property type="component" value="Unassembled WGS sequence"/>
</dbReference>
<dbReference type="Proteomes" id="UP000663848">
    <property type="component" value="Unassembled WGS sequence"/>
</dbReference>
<evidence type="ECO:0000313" key="6">
    <source>
        <dbReference type="EMBL" id="CAF4838387.1"/>
    </source>
</evidence>
<dbReference type="EMBL" id="CAJNXB010005790">
    <property type="protein sequence ID" value="CAF3447202.1"/>
    <property type="molecule type" value="Genomic_DNA"/>
</dbReference>
<reference evidence="5" key="1">
    <citation type="submission" date="2021-02" db="EMBL/GenBank/DDBJ databases">
        <authorList>
            <person name="Nowell W R."/>
        </authorList>
    </citation>
    <scope>NUCLEOTIDE SEQUENCE</scope>
</reference>
<comment type="caution">
    <text evidence="5">The sequence shown here is derived from an EMBL/GenBank/DDBJ whole genome shotgun (WGS) entry which is preliminary data.</text>
</comment>
<dbReference type="Proteomes" id="UP000663851">
    <property type="component" value="Unassembled WGS sequence"/>
</dbReference>
<keyword evidence="9" id="KW-1185">Reference proteome</keyword>
<dbReference type="AlphaFoldDB" id="A0A821EFK3"/>
<evidence type="ECO:0000313" key="3">
    <source>
        <dbReference type="EMBL" id="CAF4418104.1"/>
    </source>
</evidence>
<dbReference type="EMBL" id="CAJNYD010002204">
    <property type="protein sequence ID" value="CAF3401982.1"/>
    <property type="molecule type" value="Genomic_DNA"/>
</dbReference>
<protein>
    <submittedName>
        <fullName evidence="5">Uncharacterized protein</fullName>
    </submittedName>
</protein>
<evidence type="ECO:0000313" key="1">
    <source>
        <dbReference type="EMBL" id="CAF3401982.1"/>
    </source>
</evidence>
<gene>
    <name evidence="3" type="ORF">HFQ381_LOCUS21355</name>
    <name evidence="1" type="ORF">LUA448_LOCUS17676</name>
    <name evidence="6" type="ORF">QYT958_LOCUS26233</name>
    <name evidence="2" type="ORF">TIS948_LOCUS31654</name>
    <name evidence="7" type="ORF">TOA249_LOCUS29375</name>
    <name evidence="5" type="ORF">TSG867_LOCUS29869</name>
    <name evidence="4" type="ORF">UJA718_LOCUS25452</name>
</gene>
<accession>A0A821EFK3</accession>
<evidence type="ECO:0000313" key="4">
    <source>
        <dbReference type="EMBL" id="CAF4488254.1"/>
    </source>
</evidence>
<evidence type="ECO:0000313" key="2">
    <source>
        <dbReference type="EMBL" id="CAF3447202.1"/>
    </source>
</evidence>
<dbReference type="Proteomes" id="UP000663825">
    <property type="component" value="Unassembled WGS sequence"/>
</dbReference>
<evidence type="ECO:0000313" key="8">
    <source>
        <dbReference type="Proteomes" id="UP000663862"/>
    </source>
</evidence>
<name>A0A821EFK3_9BILA</name>
<dbReference type="Proteomes" id="UP000663833">
    <property type="component" value="Unassembled WGS sequence"/>
</dbReference>